<dbReference type="Proteomes" id="UP000703269">
    <property type="component" value="Unassembled WGS sequence"/>
</dbReference>
<feature type="region of interest" description="Disordered" evidence="1">
    <location>
        <begin position="12"/>
        <end position="48"/>
    </location>
</feature>
<gene>
    <name evidence="2" type="ORF">PsYK624_113230</name>
</gene>
<evidence type="ECO:0000313" key="2">
    <source>
        <dbReference type="EMBL" id="GJE95142.1"/>
    </source>
</evidence>
<protein>
    <submittedName>
        <fullName evidence="2">Uncharacterized protein</fullName>
    </submittedName>
</protein>
<dbReference type="EMBL" id="BPQB01000046">
    <property type="protein sequence ID" value="GJE95142.1"/>
    <property type="molecule type" value="Genomic_DNA"/>
</dbReference>
<reference evidence="2 3" key="1">
    <citation type="submission" date="2021-08" db="EMBL/GenBank/DDBJ databases">
        <title>Draft Genome Sequence of Phanerochaete sordida strain YK-624.</title>
        <authorList>
            <person name="Mori T."/>
            <person name="Dohra H."/>
            <person name="Suzuki T."/>
            <person name="Kawagishi H."/>
            <person name="Hirai H."/>
        </authorList>
    </citation>
    <scope>NUCLEOTIDE SEQUENCE [LARGE SCALE GENOMIC DNA]</scope>
    <source>
        <strain evidence="2 3">YK-624</strain>
    </source>
</reference>
<evidence type="ECO:0000256" key="1">
    <source>
        <dbReference type="SAM" id="MobiDB-lite"/>
    </source>
</evidence>
<sequence length="531" mass="58213">MLPQSVRRAALALPRRAARDTQRSWHRPQSNSSRQPAQIPPNPANPPAIQERFIQDAVSTFGQFGRFFKYCGVGFVVLTITLCTGYEVTHQWVEHVELAPERDEEVRRWQWDLEAEKWTGGEDGGTDPALGFIGRHTLRAAWMAHNWGTGSTGSVIGSNAFSGRGGSGAGGLNVIEARLEYAQQFLAAAMQAAEKHMASNDLRPQTMGDLLARHADIMERMGTRDSLFEARSEYERLWATLSARDISAARVALKLGDLNQRLGEKEDALAWWARTLDLLQGKQSSAEVASTPVIPDTPPSEPLAQRTFLSLLVSLSAFHATSGQLRQAQAIEEKSLQLLRAIPQPESLEAASPPQALHALYVLHRSSLLSIHLAEVLYALRKKPVASMEYLTRAAESAERVALTLTGLPPIHPDAPSSKIPHPPSSETALISAYTKSASMRKPARSLLRDSRRTAAEAWSLMGVLSESSDAPGSQEKALECYERALGWVGVNADGPMGIGKAGEGILEAEWRVLWDNYVRVRTAVQGEQKK</sequence>
<dbReference type="Gene3D" id="1.25.40.10">
    <property type="entry name" value="Tetratricopeptide repeat domain"/>
    <property type="match status" value="1"/>
</dbReference>
<name>A0A9P3LIG8_9APHY</name>
<dbReference type="AlphaFoldDB" id="A0A9P3LIG8"/>
<dbReference type="OrthoDB" id="2524554at2759"/>
<evidence type="ECO:0000313" key="3">
    <source>
        <dbReference type="Proteomes" id="UP000703269"/>
    </source>
</evidence>
<accession>A0A9P3LIG8</accession>
<keyword evidence="3" id="KW-1185">Reference proteome</keyword>
<dbReference type="InterPro" id="IPR011990">
    <property type="entry name" value="TPR-like_helical_dom_sf"/>
</dbReference>
<organism evidence="2 3">
    <name type="scientific">Phanerochaete sordida</name>
    <dbReference type="NCBI Taxonomy" id="48140"/>
    <lineage>
        <taxon>Eukaryota</taxon>
        <taxon>Fungi</taxon>
        <taxon>Dikarya</taxon>
        <taxon>Basidiomycota</taxon>
        <taxon>Agaricomycotina</taxon>
        <taxon>Agaricomycetes</taxon>
        <taxon>Polyporales</taxon>
        <taxon>Phanerochaetaceae</taxon>
        <taxon>Phanerochaete</taxon>
    </lineage>
</organism>
<proteinExistence type="predicted"/>
<comment type="caution">
    <text evidence="2">The sequence shown here is derived from an EMBL/GenBank/DDBJ whole genome shotgun (WGS) entry which is preliminary data.</text>
</comment>